<name>A0A1R1PEM6_ZANCU</name>
<sequence length="315" mass="34469">MYKNDFSRTGKCRNISDNVDILTLILEGEEGLEALKSEREDSKAKLREYASKNFSLEKHERKLVDIVSILEQINTSLDMFETKGKSGCGRYILRVLVVFVTSTIEEFPVASISEAQKDQKHLDEPKKKLDSEIPELAIKESSEPSSSSAGMNTISQQGTREESTKLFGEHPLDASDTGIVHISYDSQATVEKKLNFAKTHDLGGVPVKIDAPSKKADDEAMVTTPSSISTNIAVENSDPEQMDVDNQQGFQPEHESVPASDSAPEMDIDTASAVAQPENGNNFNSVDLSSTDETNTIATEGKSEINGEKDIPIPE</sequence>
<reference evidence="2" key="2">
    <citation type="submission" date="2017-01" db="EMBL/GenBank/DDBJ databases">
        <authorList>
            <person name="Mah S.A."/>
            <person name="Swanson W.J."/>
            <person name="Moy G.W."/>
            <person name="Vacquier V.D."/>
        </authorList>
    </citation>
    <scope>NUCLEOTIDE SEQUENCE [LARGE SCALE GENOMIC DNA]</scope>
    <source>
        <strain evidence="2">COL-18-3</strain>
    </source>
</reference>
<dbReference type="AlphaFoldDB" id="A0A1R1PEM6"/>
<feature type="compositionally biased region" description="Polar residues" evidence="1">
    <location>
        <begin position="278"/>
        <end position="298"/>
    </location>
</feature>
<proteinExistence type="predicted"/>
<dbReference type="Proteomes" id="UP000188320">
    <property type="component" value="Unassembled WGS sequence"/>
</dbReference>
<reference evidence="4" key="1">
    <citation type="submission" date="2017-01" db="EMBL/GenBank/DDBJ databases">
        <authorList>
            <person name="Wang Y."/>
            <person name="White M."/>
            <person name="Kvist S."/>
            <person name="Moncalvo J.-M."/>
        </authorList>
    </citation>
    <scope>NUCLEOTIDE SEQUENCE [LARGE SCALE GENOMIC DNA]</scope>
    <source>
        <strain evidence="4">COL-18-3</strain>
    </source>
</reference>
<keyword evidence="4" id="KW-1185">Reference proteome</keyword>
<feature type="region of interest" description="Disordered" evidence="1">
    <location>
        <begin position="138"/>
        <end position="162"/>
    </location>
</feature>
<evidence type="ECO:0000256" key="1">
    <source>
        <dbReference type="SAM" id="MobiDB-lite"/>
    </source>
</evidence>
<dbReference type="EMBL" id="LSSK01000513">
    <property type="protein sequence ID" value="OMH83111.1"/>
    <property type="molecule type" value="Genomic_DNA"/>
</dbReference>
<gene>
    <name evidence="3" type="ORF">AX774_g3391</name>
    <name evidence="2" type="ORF">AX774_g7137</name>
</gene>
<organism evidence="2 4">
    <name type="scientific">Zancudomyces culisetae</name>
    <name type="common">Gut fungus</name>
    <name type="synonym">Smittium culisetae</name>
    <dbReference type="NCBI Taxonomy" id="1213189"/>
    <lineage>
        <taxon>Eukaryota</taxon>
        <taxon>Fungi</taxon>
        <taxon>Fungi incertae sedis</taxon>
        <taxon>Zoopagomycota</taxon>
        <taxon>Kickxellomycotina</taxon>
        <taxon>Harpellomycetes</taxon>
        <taxon>Harpellales</taxon>
        <taxon>Legeriomycetaceae</taxon>
        <taxon>Zancudomyces</taxon>
    </lineage>
</organism>
<dbReference type="OrthoDB" id="341898at2759"/>
<feature type="compositionally biased region" description="Basic and acidic residues" evidence="1">
    <location>
        <begin position="301"/>
        <end position="315"/>
    </location>
</feature>
<accession>A0A1R1PEM6</accession>
<protein>
    <submittedName>
        <fullName evidence="2">Uncharacterized protein</fullName>
    </submittedName>
</protein>
<dbReference type="EMBL" id="LSSK01001553">
    <property type="protein sequence ID" value="OMH79455.1"/>
    <property type="molecule type" value="Genomic_DNA"/>
</dbReference>
<evidence type="ECO:0000313" key="2">
    <source>
        <dbReference type="EMBL" id="OMH79455.1"/>
    </source>
</evidence>
<evidence type="ECO:0000313" key="4">
    <source>
        <dbReference type="Proteomes" id="UP000188320"/>
    </source>
</evidence>
<comment type="caution">
    <text evidence="2">The sequence shown here is derived from an EMBL/GenBank/DDBJ whole genome shotgun (WGS) entry which is preliminary data.</text>
</comment>
<evidence type="ECO:0000313" key="3">
    <source>
        <dbReference type="EMBL" id="OMH83111.1"/>
    </source>
</evidence>
<feature type="region of interest" description="Disordered" evidence="1">
    <location>
        <begin position="235"/>
        <end position="315"/>
    </location>
</feature>
<feature type="compositionally biased region" description="Polar residues" evidence="1">
    <location>
        <begin position="149"/>
        <end position="158"/>
    </location>
</feature>